<dbReference type="AlphaFoldDB" id="A0A7W7F667"/>
<dbReference type="RefSeq" id="WP_184065927.1">
    <property type="nucleotide sequence ID" value="NZ_JACHNZ010000008.1"/>
</dbReference>
<comment type="subcellular location">
    <subcellularLocation>
        <location evidence="1">Membrane</location>
        <topology evidence="1">Multi-pass membrane protein</topology>
    </subcellularLocation>
</comment>
<keyword evidence="3 6" id="KW-0812">Transmembrane</keyword>
<keyword evidence="8" id="KW-1185">Reference proteome</keyword>
<accession>A0A7W7F667</accession>
<dbReference type="GO" id="GO:0016787">
    <property type="term" value="F:hydrolase activity"/>
    <property type="evidence" value="ECO:0007669"/>
    <property type="project" value="TreeGrafter"/>
</dbReference>
<dbReference type="PANTHER" id="PTHR31885:SF6">
    <property type="entry name" value="GH04784P"/>
    <property type="match status" value="1"/>
</dbReference>
<keyword evidence="5 6" id="KW-0472">Membrane</keyword>
<reference evidence="7 8" key="1">
    <citation type="submission" date="2020-08" db="EMBL/GenBank/DDBJ databases">
        <title>Genomic Encyclopedia of Type Strains, Phase IV (KMG-IV): sequencing the most valuable type-strain genomes for metagenomic binning, comparative biology and taxonomic classification.</title>
        <authorList>
            <person name="Goeker M."/>
        </authorList>
    </citation>
    <scope>NUCLEOTIDE SEQUENCE [LARGE SCALE GENOMIC DNA]</scope>
    <source>
        <strain evidence="7 8">DSM 17328</strain>
    </source>
</reference>
<evidence type="ECO:0000313" key="8">
    <source>
        <dbReference type="Proteomes" id="UP000566324"/>
    </source>
</evidence>
<feature type="transmembrane region" description="Helical" evidence="6">
    <location>
        <begin position="81"/>
        <end position="98"/>
    </location>
</feature>
<evidence type="ECO:0000256" key="4">
    <source>
        <dbReference type="ARBA" id="ARBA00022989"/>
    </source>
</evidence>
<feature type="transmembrane region" description="Helical" evidence="6">
    <location>
        <begin position="5"/>
        <end position="23"/>
    </location>
</feature>
<feature type="transmembrane region" description="Helical" evidence="6">
    <location>
        <begin position="29"/>
        <end position="51"/>
    </location>
</feature>
<proteinExistence type="inferred from homology"/>
<keyword evidence="4 6" id="KW-1133">Transmembrane helix</keyword>
<dbReference type="Proteomes" id="UP000566324">
    <property type="component" value="Unassembled WGS sequence"/>
</dbReference>
<feature type="transmembrane region" description="Helical" evidence="6">
    <location>
        <begin position="184"/>
        <end position="204"/>
    </location>
</feature>
<sequence length="213" mass="22300">MAQRIALPASLAAIAAAIYFFAMTAGLPFALHVALKGACVTILAIAAAMAARGTDGRLFAGVMALGALGDVLLEFDLMTGAAAFAAGHVFAIWLYLRNRRGAPMPLSQRGAAFALLLCAPFLYLIAGPAANAGIALYSALLAAMAAAAWTSRFSRYRTGIGAILFLVSDAFIFARLGGRMDPDQAALFIWPLYAAGQILIFVGVRQTLDAEER</sequence>
<dbReference type="PANTHER" id="PTHR31885">
    <property type="entry name" value="GH04784P"/>
    <property type="match status" value="1"/>
</dbReference>
<organism evidence="7 8">
    <name type="scientific">Sphingosinicella soli</name>
    <dbReference type="NCBI Taxonomy" id="333708"/>
    <lineage>
        <taxon>Bacteria</taxon>
        <taxon>Pseudomonadati</taxon>
        <taxon>Pseudomonadota</taxon>
        <taxon>Alphaproteobacteria</taxon>
        <taxon>Sphingomonadales</taxon>
        <taxon>Sphingosinicellaceae</taxon>
        <taxon>Sphingosinicella</taxon>
    </lineage>
</organism>
<comment type="caution">
    <text evidence="7">The sequence shown here is derived from an EMBL/GenBank/DDBJ whole genome shotgun (WGS) entry which is preliminary data.</text>
</comment>
<dbReference type="InterPro" id="IPR012506">
    <property type="entry name" value="TMEM86B-like"/>
</dbReference>
<evidence type="ECO:0000256" key="5">
    <source>
        <dbReference type="ARBA" id="ARBA00023136"/>
    </source>
</evidence>
<name>A0A7W7F667_9SPHN</name>
<dbReference type="GO" id="GO:0016020">
    <property type="term" value="C:membrane"/>
    <property type="evidence" value="ECO:0007669"/>
    <property type="project" value="UniProtKB-SubCell"/>
</dbReference>
<dbReference type="Pfam" id="PF07947">
    <property type="entry name" value="YhhN"/>
    <property type="match status" value="1"/>
</dbReference>
<feature type="transmembrane region" description="Helical" evidence="6">
    <location>
        <begin position="158"/>
        <end position="178"/>
    </location>
</feature>
<evidence type="ECO:0000313" key="7">
    <source>
        <dbReference type="EMBL" id="MBB4631369.1"/>
    </source>
</evidence>
<evidence type="ECO:0000256" key="1">
    <source>
        <dbReference type="ARBA" id="ARBA00004141"/>
    </source>
</evidence>
<protein>
    <submittedName>
        <fullName evidence="7">Putative membrane protein YhhN</fullName>
    </submittedName>
</protein>
<dbReference type="EMBL" id="JACHNZ010000008">
    <property type="protein sequence ID" value="MBB4631369.1"/>
    <property type="molecule type" value="Genomic_DNA"/>
</dbReference>
<feature type="transmembrane region" description="Helical" evidence="6">
    <location>
        <begin position="110"/>
        <end position="126"/>
    </location>
</feature>
<comment type="similarity">
    <text evidence="2">Belongs to the TMEM86 family.</text>
</comment>
<evidence type="ECO:0000256" key="6">
    <source>
        <dbReference type="SAM" id="Phobius"/>
    </source>
</evidence>
<feature type="transmembrane region" description="Helical" evidence="6">
    <location>
        <begin position="132"/>
        <end position="151"/>
    </location>
</feature>
<gene>
    <name evidence="7" type="ORF">GGQ98_000977</name>
</gene>
<evidence type="ECO:0000256" key="2">
    <source>
        <dbReference type="ARBA" id="ARBA00007375"/>
    </source>
</evidence>
<evidence type="ECO:0000256" key="3">
    <source>
        <dbReference type="ARBA" id="ARBA00022692"/>
    </source>
</evidence>